<feature type="compositionally biased region" description="Basic and acidic residues" evidence="5">
    <location>
        <begin position="354"/>
        <end position="364"/>
    </location>
</feature>
<protein>
    <submittedName>
        <fullName evidence="7">Cytochrome c</fullName>
    </submittedName>
</protein>
<dbReference type="GO" id="GO:0046872">
    <property type="term" value="F:metal ion binding"/>
    <property type="evidence" value="ECO:0007669"/>
    <property type="project" value="UniProtKB-KW"/>
</dbReference>
<feature type="region of interest" description="Disordered" evidence="5">
    <location>
        <begin position="342"/>
        <end position="375"/>
    </location>
</feature>
<dbReference type="GO" id="GO:0020037">
    <property type="term" value="F:heme binding"/>
    <property type="evidence" value="ECO:0007669"/>
    <property type="project" value="InterPro"/>
</dbReference>
<proteinExistence type="predicted"/>
<evidence type="ECO:0000259" key="6">
    <source>
        <dbReference type="PROSITE" id="PS51007"/>
    </source>
</evidence>
<dbReference type="GO" id="GO:0009055">
    <property type="term" value="F:electron transfer activity"/>
    <property type="evidence" value="ECO:0007669"/>
    <property type="project" value="InterPro"/>
</dbReference>
<dbReference type="Gene3D" id="1.10.760.10">
    <property type="entry name" value="Cytochrome c-like domain"/>
    <property type="match status" value="2"/>
</dbReference>
<dbReference type="EMBL" id="SJPL01000002">
    <property type="protein sequence ID" value="TWT65780.1"/>
    <property type="molecule type" value="Genomic_DNA"/>
</dbReference>
<dbReference type="PROSITE" id="PS51007">
    <property type="entry name" value="CYTC"/>
    <property type="match status" value="2"/>
</dbReference>
<dbReference type="InterPro" id="IPR011042">
    <property type="entry name" value="6-blade_b-propeller_TolB-like"/>
</dbReference>
<sequence length="1069" mass="119091">MLPADLSVAETFEDEFLDQPIATIAARARVLGDPIRGYQLFHRSGLSCVQCHPTNGGEELLGPDLSRMQQRSSYAHVIQSVLRPDAVVTEGFQSATLLLDSGQVVRGIVRGETDDALRLAIPGQTELQAIAKEEVEERLIGKSLMPGGLVNQLSDESQFYDLVAYVVGLGSGSSSVDHVDSSQRNAAADDPIPLPEYESDLNHALLIRQWDDDSFERGKAVYQSLCINCHGDHRQPGSLPNALRFASGVFANGGDPYSMYRTLTHGFRMMMPQRQLVPREKYDVIHYIREAYLRPHNESQYSRVDDAYLNSLPKGGRTGPNAEQRQPWREMDYGPFLINTYEVTGPDTGPRPGITREERQRAAEQNRPPQEVWPDNTNIAYKGIAIRLDTGDGGVAAGHQFVVFDHDTMRVAGAWMGDGFIDWRGILFNGNHAVTPRTVGEFHFGNLPAPGWAHPINGTLDDPRLRGKDGRAYGPMPKDWVRYRGLYRHPERIVLSYQVGDTSVLESYDAKTVGDVAVWQRILNVGPTATELLMRVAPTDQVDVTVHPQLDLIDIRGDWFVRVPASDKSLRFVVDIAKKGSMPTDQSAAQPGDAIDLSGFMDGGLPKEPERWTTEIEAGNRDDAFSVDTLTRPFANRYRSRLRLSGLDFIDDDTLVVCCWDGDVWTVRGITHGNGVVQWRRIATGLFQPLGIKVIGDRIYVACRDQIVILNDLNNDGETDFYECFNSDHQVTDHFHEFAMGLQCDDQGNFYYAKSARHARDSLVPQHGTLLKVSADGESTEILANGFRAANGVCLNDDGSFFVTDQEGHWNPMNRINRVEPGKFYGNMYSYGAPDDSSDDAMEPPLCWPNKLFDRSPAELLWVDSPKWGKLNGSLLSLSYGFGKIFVVPHEQVGTVWQGGMCELPIDRFPTGIMRGRFHAADGQLYVCGLHAWASDQSEQKGGLYRVRVTDRPAHLPIGLAAHCEGITLTFTESVDPGVAKDPRQYMVDTWTLKRTSNYGSRLYDEQSLEIDEIQISDDGRRVTLKLPDIQPTWCMQISYKLADAQGVRFLGTVQNTIHALSEQNPAAP</sequence>
<gene>
    <name evidence="7" type="ORF">Pan14r_53300</name>
</gene>
<dbReference type="Pfam" id="PF20601">
    <property type="entry name" value="DUF6797"/>
    <property type="match status" value="1"/>
</dbReference>
<dbReference type="Proteomes" id="UP000317238">
    <property type="component" value="Unassembled WGS sequence"/>
</dbReference>
<accession>A0A5C5XSD8</accession>
<keyword evidence="8" id="KW-1185">Reference proteome</keyword>
<evidence type="ECO:0000256" key="5">
    <source>
        <dbReference type="SAM" id="MobiDB-lite"/>
    </source>
</evidence>
<dbReference type="SUPFAM" id="SSF63829">
    <property type="entry name" value="Calcium-dependent phosphotriesterase"/>
    <property type="match status" value="1"/>
</dbReference>
<comment type="caution">
    <text evidence="7">The sequence shown here is derived from an EMBL/GenBank/DDBJ whole genome shotgun (WGS) entry which is preliminary data.</text>
</comment>
<dbReference type="RefSeq" id="WP_197204109.1">
    <property type="nucleotide sequence ID" value="NZ_SJPL01000002.1"/>
</dbReference>
<dbReference type="Gene3D" id="2.120.10.30">
    <property type="entry name" value="TolB, C-terminal domain"/>
    <property type="match status" value="1"/>
</dbReference>
<dbReference type="Pfam" id="PF13442">
    <property type="entry name" value="Cytochrome_CBB3"/>
    <property type="match status" value="1"/>
</dbReference>
<dbReference type="PANTHER" id="PTHR33546">
    <property type="entry name" value="LARGE, MULTIFUNCTIONAL SECRETED PROTEIN-RELATED"/>
    <property type="match status" value="1"/>
</dbReference>
<dbReference type="InterPro" id="IPR009056">
    <property type="entry name" value="Cyt_c-like_dom"/>
</dbReference>
<feature type="region of interest" description="Disordered" evidence="5">
    <location>
        <begin position="310"/>
        <end position="329"/>
    </location>
</feature>
<dbReference type="SUPFAM" id="SSF46626">
    <property type="entry name" value="Cytochrome c"/>
    <property type="match status" value="2"/>
</dbReference>
<evidence type="ECO:0000256" key="3">
    <source>
        <dbReference type="ARBA" id="ARBA00023004"/>
    </source>
</evidence>
<dbReference type="InterPro" id="IPR046476">
    <property type="entry name" value="DUF6797"/>
</dbReference>
<dbReference type="NCBIfam" id="TIGR02603">
    <property type="entry name" value="CxxCH_TIGR02603"/>
    <property type="match status" value="1"/>
</dbReference>
<evidence type="ECO:0000256" key="1">
    <source>
        <dbReference type="ARBA" id="ARBA00022617"/>
    </source>
</evidence>
<evidence type="ECO:0000256" key="4">
    <source>
        <dbReference type="PROSITE-ProRule" id="PRU00433"/>
    </source>
</evidence>
<keyword evidence="2 4" id="KW-0479">Metal-binding</keyword>
<dbReference type="InterPro" id="IPR013427">
    <property type="entry name" value="Haem-bd_dom_put"/>
</dbReference>
<name>A0A5C5XSD8_9PLAN</name>
<dbReference type="AlphaFoldDB" id="A0A5C5XSD8"/>
<feature type="domain" description="Cytochrome c" evidence="6">
    <location>
        <begin position="213"/>
        <end position="292"/>
    </location>
</feature>
<evidence type="ECO:0000256" key="2">
    <source>
        <dbReference type="ARBA" id="ARBA00022723"/>
    </source>
</evidence>
<evidence type="ECO:0000313" key="7">
    <source>
        <dbReference type="EMBL" id="TWT65780.1"/>
    </source>
</evidence>
<dbReference type="InterPro" id="IPR036909">
    <property type="entry name" value="Cyt_c-like_dom_sf"/>
</dbReference>
<keyword evidence="1 4" id="KW-0349">Heme</keyword>
<feature type="domain" description="Cytochrome c" evidence="6">
    <location>
        <begin position="32"/>
        <end position="170"/>
    </location>
</feature>
<organism evidence="7 8">
    <name type="scientific">Crateriforma conspicua</name>
    <dbReference type="NCBI Taxonomy" id="2527996"/>
    <lineage>
        <taxon>Bacteria</taxon>
        <taxon>Pseudomonadati</taxon>
        <taxon>Planctomycetota</taxon>
        <taxon>Planctomycetia</taxon>
        <taxon>Planctomycetales</taxon>
        <taxon>Planctomycetaceae</taxon>
        <taxon>Crateriforma</taxon>
    </lineage>
</organism>
<evidence type="ECO:0000313" key="8">
    <source>
        <dbReference type="Proteomes" id="UP000317238"/>
    </source>
</evidence>
<reference evidence="7 8" key="1">
    <citation type="submission" date="2019-02" db="EMBL/GenBank/DDBJ databases">
        <title>Deep-cultivation of Planctomycetes and their phenomic and genomic characterization uncovers novel biology.</title>
        <authorList>
            <person name="Wiegand S."/>
            <person name="Jogler M."/>
            <person name="Boedeker C."/>
            <person name="Pinto D."/>
            <person name="Vollmers J."/>
            <person name="Rivas-Marin E."/>
            <person name="Kohn T."/>
            <person name="Peeters S.H."/>
            <person name="Heuer A."/>
            <person name="Rast P."/>
            <person name="Oberbeckmann S."/>
            <person name="Bunk B."/>
            <person name="Jeske O."/>
            <person name="Meyerdierks A."/>
            <person name="Storesund J.E."/>
            <person name="Kallscheuer N."/>
            <person name="Luecker S."/>
            <person name="Lage O.M."/>
            <person name="Pohl T."/>
            <person name="Merkel B.J."/>
            <person name="Hornburger P."/>
            <person name="Mueller R.-W."/>
            <person name="Bruemmer F."/>
            <person name="Labrenz M."/>
            <person name="Spormann A.M."/>
            <person name="Op Den Camp H."/>
            <person name="Overmann J."/>
            <person name="Amann R."/>
            <person name="Jetten M.S.M."/>
            <person name="Mascher T."/>
            <person name="Medema M.H."/>
            <person name="Devos D.P."/>
            <person name="Kaster A.-K."/>
            <person name="Ovreas L."/>
            <person name="Rohde M."/>
            <person name="Galperin M.Y."/>
            <person name="Jogler C."/>
        </authorList>
    </citation>
    <scope>NUCLEOTIDE SEQUENCE [LARGE SCALE GENOMIC DNA]</scope>
    <source>
        <strain evidence="7 8">Pan14r</strain>
    </source>
</reference>
<keyword evidence="3 4" id="KW-0408">Iron</keyword>
<dbReference type="PANTHER" id="PTHR33546:SF1">
    <property type="entry name" value="LARGE, MULTIFUNCTIONAL SECRETED PROTEIN"/>
    <property type="match status" value="1"/>
</dbReference>